<name>A0A9W6QWI7_9PSEU</name>
<dbReference type="GO" id="GO:0003677">
    <property type="term" value="F:DNA binding"/>
    <property type="evidence" value="ECO:0007669"/>
    <property type="project" value="InterPro"/>
</dbReference>
<dbReference type="PROSITE" id="PS50937">
    <property type="entry name" value="HTH_MERR_2"/>
    <property type="match status" value="1"/>
</dbReference>
<evidence type="ECO:0000259" key="1">
    <source>
        <dbReference type="PROSITE" id="PS50937"/>
    </source>
</evidence>
<gene>
    <name evidence="2" type="ORF">Atai01_03370</name>
</gene>
<dbReference type="InterPro" id="IPR009061">
    <property type="entry name" value="DNA-bd_dom_put_sf"/>
</dbReference>
<comment type="caution">
    <text evidence="2">The sequence shown here is derived from an EMBL/GenBank/DDBJ whole genome shotgun (WGS) entry which is preliminary data.</text>
</comment>
<dbReference type="SUPFAM" id="SSF46955">
    <property type="entry name" value="Putative DNA-binding domain"/>
    <property type="match status" value="1"/>
</dbReference>
<dbReference type="EMBL" id="BSTI01000001">
    <property type="protein sequence ID" value="GLY63718.1"/>
    <property type="molecule type" value="Genomic_DNA"/>
</dbReference>
<dbReference type="InterPro" id="IPR000551">
    <property type="entry name" value="MerR-type_HTH_dom"/>
</dbReference>
<protein>
    <recommendedName>
        <fullName evidence="1">HTH merR-type domain-containing protein</fullName>
    </recommendedName>
</protein>
<feature type="domain" description="HTH merR-type" evidence="1">
    <location>
        <begin position="5"/>
        <end position="59"/>
    </location>
</feature>
<dbReference type="AlphaFoldDB" id="A0A9W6QWI7"/>
<sequence>MVARLLSTGEAAKALSIDRSTLARWHREGKVTPADITAGGHARWDVEDLRAQIRQLRQT</sequence>
<dbReference type="Pfam" id="PF00376">
    <property type="entry name" value="MerR"/>
    <property type="match status" value="1"/>
</dbReference>
<keyword evidence="3" id="KW-1185">Reference proteome</keyword>
<dbReference type="Proteomes" id="UP001165136">
    <property type="component" value="Unassembled WGS sequence"/>
</dbReference>
<evidence type="ECO:0000313" key="2">
    <source>
        <dbReference type="EMBL" id="GLY63718.1"/>
    </source>
</evidence>
<dbReference type="Gene3D" id="1.10.1660.10">
    <property type="match status" value="1"/>
</dbReference>
<dbReference type="GO" id="GO:0006355">
    <property type="term" value="P:regulation of DNA-templated transcription"/>
    <property type="evidence" value="ECO:0007669"/>
    <property type="project" value="InterPro"/>
</dbReference>
<accession>A0A9W6QWI7</accession>
<reference evidence="2" key="1">
    <citation type="submission" date="2023-03" db="EMBL/GenBank/DDBJ databases">
        <title>Amycolatopsis taiwanensis NBRC 103393.</title>
        <authorList>
            <person name="Ichikawa N."/>
            <person name="Sato H."/>
            <person name="Tonouchi N."/>
        </authorList>
    </citation>
    <scope>NUCLEOTIDE SEQUENCE</scope>
    <source>
        <strain evidence="2">NBRC 103393</strain>
    </source>
</reference>
<organism evidence="2 3">
    <name type="scientific">Amycolatopsis taiwanensis</name>
    <dbReference type="NCBI Taxonomy" id="342230"/>
    <lineage>
        <taxon>Bacteria</taxon>
        <taxon>Bacillati</taxon>
        <taxon>Actinomycetota</taxon>
        <taxon>Actinomycetes</taxon>
        <taxon>Pseudonocardiales</taxon>
        <taxon>Pseudonocardiaceae</taxon>
        <taxon>Amycolatopsis</taxon>
    </lineage>
</organism>
<evidence type="ECO:0000313" key="3">
    <source>
        <dbReference type="Proteomes" id="UP001165136"/>
    </source>
</evidence>
<proteinExistence type="predicted"/>